<comment type="caution">
    <text evidence="2">The sequence shown here is derived from an EMBL/GenBank/DDBJ whole genome shotgun (WGS) entry which is preliminary data.</text>
</comment>
<name>A0A8S9KJL1_BRACR</name>
<dbReference type="AlphaFoldDB" id="A0A8S9KJL1"/>
<evidence type="ECO:0000256" key="1">
    <source>
        <dbReference type="SAM" id="MobiDB-lite"/>
    </source>
</evidence>
<accession>A0A8S9KJL1</accession>
<dbReference type="EMBL" id="QGKY02000164">
    <property type="protein sequence ID" value="KAF2593573.1"/>
    <property type="molecule type" value="Genomic_DNA"/>
</dbReference>
<proteinExistence type="predicted"/>
<protein>
    <submittedName>
        <fullName evidence="2">Uncharacterized protein</fullName>
    </submittedName>
</protein>
<organism evidence="2">
    <name type="scientific">Brassica cretica</name>
    <name type="common">Mustard</name>
    <dbReference type="NCBI Taxonomy" id="69181"/>
    <lineage>
        <taxon>Eukaryota</taxon>
        <taxon>Viridiplantae</taxon>
        <taxon>Streptophyta</taxon>
        <taxon>Embryophyta</taxon>
        <taxon>Tracheophyta</taxon>
        <taxon>Spermatophyta</taxon>
        <taxon>Magnoliopsida</taxon>
        <taxon>eudicotyledons</taxon>
        <taxon>Gunneridae</taxon>
        <taxon>Pentapetalae</taxon>
        <taxon>rosids</taxon>
        <taxon>malvids</taxon>
        <taxon>Brassicales</taxon>
        <taxon>Brassicaceae</taxon>
        <taxon>Brassiceae</taxon>
        <taxon>Brassica</taxon>
    </lineage>
</organism>
<evidence type="ECO:0000313" key="2">
    <source>
        <dbReference type="EMBL" id="KAF2593573.1"/>
    </source>
</evidence>
<feature type="region of interest" description="Disordered" evidence="1">
    <location>
        <begin position="171"/>
        <end position="198"/>
    </location>
</feature>
<sequence length="198" mass="22159">MAESSPASVDYEGSPGDHEMAFIRTEWERLAHHAELTAARFTEMDKRLAAYDTRFDAVDRRFDQLTTILLRMENNQLPEKAQGKAVASAICDISSRSLGIQLTVLQGTDLNPSSWKETPPHPLNAKRTNNLIMELEKTQNGRVLECPSEFLEILVSIWDQKGSGKMLFERAEHQSGLQERPTTPAPDETKTARPLAPG</sequence>
<gene>
    <name evidence="2" type="ORF">F2Q70_00043429</name>
</gene>
<reference evidence="2" key="1">
    <citation type="submission" date="2019-12" db="EMBL/GenBank/DDBJ databases">
        <title>Genome sequencing and annotation of Brassica cretica.</title>
        <authorList>
            <person name="Studholme D.J."/>
            <person name="Sarris P.F."/>
        </authorList>
    </citation>
    <scope>NUCLEOTIDE SEQUENCE</scope>
    <source>
        <strain evidence="2">PFS-102/07</strain>
        <tissue evidence="2">Leaf</tissue>
    </source>
</reference>